<organism evidence="1 2">
    <name type="scientific">Plectus sambesii</name>
    <dbReference type="NCBI Taxonomy" id="2011161"/>
    <lineage>
        <taxon>Eukaryota</taxon>
        <taxon>Metazoa</taxon>
        <taxon>Ecdysozoa</taxon>
        <taxon>Nematoda</taxon>
        <taxon>Chromadorea</taxon>
        <taxon>Plectida</taxon>
        <taxon>Plectina</taxon>
        <taxon>Plectoidea</taxon>
        <taxon>Plectidae</taxon>
        <taxon>Plectus</taxon>
    </lineage>
</organism>
<accession>A0A914UT58</accession>
<evidence type="ECO:0000313" key="2">
    <source>
        <dbReference type="WBParaSite" id="PSAMB.scaffold1231size34011.g11893.t2"/>
    </source>
</evidence>
<dbReference type="Proteomes" id="UP000887566">
    <property type="component" value="Unplaced"/>
</dbReference>
<dbReference type="AlphaFoldDB" id="A0A914UT58"/>
<protein>
    <submittedName>
        <fullName evidence="2">Uncharacterized protein</fullName>
    </submittedName>
</protein>
<proteinExistence type="predicted"/>
<sequence length="85" mass="9162">MEMGACGSCVRMMLGVEADVKIHVIEPTTQNGPYEQPSFQLVQNGEAVVNERRQNRSTSAPIIVAPPSTTLQVPSLIPGLSIVRD</sequence>
<reference evidence="2" key="1">
    <citation type="submission" date="2022-11" db="UniProtKB">
        <authorList>
            <consortium name="WormBaseParasite"/>
        </authorList>
    </citation>
    <scope>IDENTIFICATION</scope>
</reference>
<evidence type="ECO:0000313" key="1">
    <source>
        <dbReference type="Proteomes" id="UP000887566"/>
    </source>
</evidence>
<keyword evidence="1" id="KW-1185">Reference proteome</keyword>
<dbReference type="WBParaSite" id="PSAMB.scaffold1231size34011.g11893.t2">
    <property type="protein sequence ID" value="PSAMB.scaffold1231size34011.g11893.t2"/>
    <property type="gene ID" value="PSAMB.scaffold1231size34011.g11893"/>
</dbReference>
<name>A0A914UT58_9BILA</name>